<dbReference type="EMBL" id="CACVKT020001687">
    <property type="protein sequence ID" value="CAC5370347.1"/>
    <property type="molecule type" value="Genomic_DNA"/>
</dbReference>
<organism evidence="1 2">
    <name type="scientific">Mytilus coruscus</name>
    <name type="common">Sea mussel</name>
    <dbReference type="NCBI Taxonomy" id="42192"/>
    <lineage>
        <taxon>Eukaryota</taxon>
        <taxon>Metazoa</taxon>
        <taxon>Spiralia</taxon>
        <taxon>Lophotrochozoa</taxon>
        <taxon>Mollusca</taxon>
        <taxon>Bivalvia</taxon>
        <taxon>Autobranchia</taxon>
        <taxon>Pteriomorphia</taxon>
        <taxon>Mytilida</taxon>
        <taxon>Mytiloidea</taxon>
        <taxon>Mytilidae</taxon>
        <taxon>Mytilinae</taxon>
        <taxon>Mytilus</taxon>
    </lineage>
</organism>
<dbReference type="Proteomes" id="UP000507470">
    <property type="component" value="Unassembled WGS sequence"/>
</dbReference>
<name>A0A6J8AN69_MYTCO</name>
<dbReference type="PANTHER" id="PTHR21301:SF10">
    <property type="entry name" value="REVERSE TRANSCRIPTASE DOMAIN-CONTAINING PROTEIN"/>
    <property type="match status" value="1"/>
</dbReference>
<dbReference type="PANTHER" id="PTHR21301">
    <property type="entry name" value="REVERSE TRANSCRIPTASE"/>
    <property type="match status" value="1"/>
</dbReference>
<evidence type="ECO:0000313" key="1">
    <source>
        <dbReference type="EMBL" id="CAC5370347.1"/>
    </source>
</evidence>
<sequence length="181" mass="20888">MGAPMSPSLDDLRMFEIIANILDLFPFKEQLALSSTYRDDGFIIFNSSRDNGNELFNIVNNIHSLIQFTHEISHTSIQVFDVTIFRGNRFLNQNILDVKLYHKPTDNFQYLERLSSHSSSVFNGLITAEILRFMMSSNNKDDTPEEVETFKTKILLRGYSEKDINPIITNALHRCDTLFLC</sequence>
<reference evidence="1 2" key="1">
    <citation type="submission" date="2020-06" db="EMBL/GenBank/DDBJ databases">
        <authorList>
            <person name="Li R."/>
            <person name="Bekaert M."/>
        </authorList>
    </citation>
    <scope>NUCLEOTIDE SEQUENCE [LARGE SCALE GENOMIC DNA]</scope>
    <source>
        <strain evidence="2">wild</strain>
    </source>
</reference>
<keyword evidence="2" id="KW-1185">Reference proteome</keyword>
<accession>A0A6J8AN69</accession>
<protein>
    <recommendedName>
        <fullName evidence="3">Reverse transcriptase domain-containing protein</fullName>
    </recommendedName>
</protein>
<gene>
    <name evidence="1" type="ORF">MCOR_9235</name>
</gene>
<evidence type="ECO:0008006" key="3">
    <source>
        <dbReference type="Google" id="ProtNLM"/>
    </source>
</evidence>
<evidence type="ECO:0000313" key="2">
    <source>
        <dbReference type="Proteomes" id="UP000507470"/>
    </source>
</evidence>
<proteinExistence type="predicted"/>
<dbReference type="AlphaFoldDB" id="A0A6J8AN69"/>
<dbReference type="OrthoDB" id="10047121at2759"/>